<dbReference type="PANTHER" id="PTHR31284">
    <property type="entry name" value="ACID PHOSPHATASE-LIKE PROTEIN"/>
    <property type="match status" value="1"/>
</dbReference>
<dbReference type="Gene3D" id="3.40.50.1000">
    <property type="entry name" value="HAD superfamily/HAD-like"/>
    <property type="match status" value="2"/>
</dbReference>
<evidence type="ECO:0000313" key="3">
    <source>
        <dbReference type="Proteomes" id="UP000196573"/>
    </source>
</evidence>
<dbReference type="InterPro" id="IPR023214">
    <property type="entry name" value="HAD_sf"/>
</dbReference>
<sequence>MMRLINKSWRDFSLNQTMLFQRLFQEIWQQSRNTLLLLWLFASLGHAAIQTESAEWQDLYRQMHLALLWQQHSDESTALSLQTFNMATDILARESRLAKAEQKKPVLVVDIDDTLINSTAYFAGFLGTNDLLTHERDLLWWSAQPPIPKPGALDFLKQADAMGVDIHYLTARSLDPSVHPATLSMLKQAQFPQTSVDHLHISLSMQKFDYIQQWRDQPPYKLVLTLGDKVSDLGLVHGIQADQQKQFLEQYPNLPGQNALLHTNVVYGRWECITHGNCTGDATDEMQKRHDRFHKLADPFLTRPDHFQPSINGIAGEELGQLLLWNAHAAEYPFITRQVYNRASQYWLNKPEPNTAVIIDIDGTVLVDLEYYAHVFLNDHSHQPLELFHYLATLQLPPRQVPGAKAYLDTVQFAGGEIFYVTNRRAVAADGRNMRIYLLQALARAGYPMPAENHLLMLEDHNPELNLEKARRFQAIEQGTVTGTPVKVVQWIGDSLEDLGLTPEDLAHNNDAPATGKQAELGRSRFLLPYGLYMARWYPRLMKRWYGENWKDVPVEQRTKDRVERIEKWRPAA</sequence>
<proteinExistence type="predicted"/>
<gene>
    <name evidence="2" type="primary">hel_1</name>
    <name evidence="2" type="ORF">EHSB41UT_01288</name>
</gene>
<dbReference type="OrthoDB" id="395856at2"/>
<dbReference type="InterPro" id="IPR005519">
    <property type="entry name" value="Acid_phosphat_B-like"/>
</dbReference>
<dbReference type="InterPro" id="IPR036412">
    <property type="entry name" value="HAD-like_sf"/>
</dbReference>
<keyword evidence="2" id="KW-0449">Lipoprotein</keyword>
<reference evidence="2 3" key="1">
    <citation type="submission" date="2017-03" db="EMBL/GenBank/DDBJ databases">
        <authorList>
            <person name="Afonso C.L."/>
            <person name="Miller P.J."/>
            <person name="Scott M.A."/>
            <person name="Spackman E."/>
            <person name="Goraichik I."/>
            <person name="Dimitrov K.M."/>
            <person name="Suarez D.L."/>
            <person name="Swayne D.E."/>
        </authorList>
    </citation>
    <scope>NUCLEOTIDE SEQUENCE [LARGE SCALE GENOMIC DNA]</scope>
    <source>
        <strain evidence="2">SB41UT1</strain>
    </source>
</reference>
<dbReference type="SUPFAM" id="SSF56784">
    <property type="entry name" value="HAD-like"/>
    <property type="match status" value="2"/>
</dbReference>
<dbReference type="Pfam" id="PF03767">
    <property type="entry name" value="Acid_phosphat_B"/>
    <property type="match status" value="2"/>
</dbReference>
<dbReference type="RefSeq" id="WP_087108097.1">
    <property type="nucleotide sequence ID" value="NZ_CBCSCN010000009.1"/>
</dbReference>
<organism evidence="2 3">
    <name type="scientific">Parendozoicomonas haliclonae</name>
    <dbReference type="NCBI Taxonomy" id="1960125"/>
    <lineage>
        <taxon>Bacteria</taxon>
        <taxon>Pseudomonadati</taxon>
        <taxon>Pseudomonadota</taxon>
        <taxon>Gammaproteobacteria</taxon>
        <taxon>Oceanospirillales</taxon>
        <taxon>Endozoicomonadaceae</taxon>
        <taxon>Parendozoicomonas</taxon>
    </lineage>
</organism>
<dbReference type="EMBL" id="FWPT01000003">
    <property type="protein sequence ID" value="SMA41631.1"/>
    <property type="molecule type" value="Genomic_DNA"/>
</dbReference>
<protein>
    <submittedName>
        <fullName evidence="2">Lipoprotein E</fullName>
    </submittedName>
</protein>
<dbReference type="AlphaFoldDB" id="A0A1X7AHD7"/>
<keyword evidence="3" id="KW-1185">Reference proteome</keyword>
<keyword evidence="1" id="KW-0732">Signal</keyword>
<name>A0A1X7AHD7_9GAMM</name>
<accession>A0A1X7AHD7</accession>
<dbReference type="PANTHER" id="PTHR31284:SF10">
    <property type="entry name" value="ACID PHOSPHATASE-LIKE PROTEIN"/>
    <property type="match status" value="1"/>
</dbReference>
<evidence type="ECO:0000256" key="1">
    <source>
        <dbReference type="ARBA" id="ARBA00022729"/>
    </source>
</evidence>
<dbReference type="Proteomes" id="UP000196573">
    <property type="component" value="Unassembled WGS sequence"/>
</dbReference>
<evidence type="ECO:0000313" key="2">
    <source>
        <dbReference type="EMBL" id="SMA41631.1"/>
    </source>
</evidence>